<dbReference type="Proteomes" id="UP000515489">
    <property type="component" value="Chromosome"/>
</dbReference>
<dbReference type="AlphaFoldDB" id="A0A7G7WAG1"/>
<dbReference type="KEGG" id="hsk:H4317_05995"/>
<proteinExistence type="predicted"/>
<accession>A0A7G7WAG1</accession>
<dbReference type="InterPro" id="IPR037079">
    <property type="entry name" value="AF2212/PG0164-like_sf"/>
</dbReference>
<gene>
    <name evidence="1" type="ORF">H4317_05995</name>
</gene>
<dbReference type="Pfam" id="PF13376">
    <property type="entry name" value="OmdA"/>
    <property type="match status" value="1"/>
</dbReference>
<dbReference type="EMBL" id="CP060202">
    <property type="protein sequence ID" value="QNH63354.1"/>
    <property type="molecule type" value="Genomic_DNA"/>
</dbReference>
<sequence length="157" mass="17848">MSDSQEQVFDADLELHPSDGGVFLFVPFSVPEVFGQRGQVHVRGTLDGFPFRLPLTLDEDGHHILAVNKQLRNTIGKTWGMPVHVTMMPDTDEPGFTLPEDLARALDRTGLRAKFDHLAYPHRREYVQWVERAKKPEARQRRINDVLDGAQAGHKLK</sequence>
<name>A0A7G7WAG1_9BACT</name>
<protein>
    <submittedName>
        <fullName evidence="1">DUF1905 domain-containing protein</fullName>
    </submittedName>
</protein>
<dbReference type="SUPFAM" id="SSF141694">
    <property type="entry name" value="AF2212/PG0164-like"/>
    <property type="match status" value="1"/>
</dbReference>
<organism evidence="1 2">
    <name type="scientific">Hymenobacter sediminicola</name>
    <dbReference type="NCBI Taxonomy" id="2761579"/>
    <lineage>
        <taxon>Bacteria</taxon>
        <taxon>Pseudomonadati</taxon>
        <taxon>Bacteroidota</taxon>
        <taxon>Cytophagia</taxon>
        <taxon>Cytophagales</taxon>
        <taxon>Hymenobacteraceae</taxon>
        <taxon>Hymenobacter</taxon>
    </lineage>
</organism>
<evidence type="ECO:0000313" key="2">
    <source>
        <dbReference type="Proteomes" id="UP000515489"/>
    </source>
</evidence>
<dbReference type="RefSeq" id="WP_185889233.1">
    <property type="nucleotide sequence ID" value="NZ_CP060202.1"/>
</dbReference>
<dbReference type="InterPro" id="IPR015018">
    <property type="entry name" value="DUF1905"/>
</dbReference>
<evidence type="ECO:0000313" key="1">
    <source>
        <dbReference type="EMBL" id="QNH63354.1"/>
    </source>
</evidence>
<keyword evidence="2" id="KW-1185">Reference proteome</keyword>
<reference evidence="1 2" key="1">
    <citation type="submission" date="2020-08" db="EMBL/GenBank/DDBJ databases">
        <title>Hymenobacter sp. S2-20-2 genome sequencing.</title>
        <authorList>
            <person name="Jin L."/>
        </authorList>
    </citation>
    <scope>NUCLEOTIDE SEQUENCE [LARGE SCALE GENOMIC DNA]</scope>
    <source>
        <strain evidence="1 2">S2-20-2</strain>
    </source>
</reference>
<dbReference type="Pfam" id="PF08922">
    <property type="entry name" value="DUF1905"/>
    <property type="match status" value="1"/>
</dbReference>
<dbReference type="Gene3D" id="2.40.30.100">
    <property type="entry name" value="AF2212/PG0164-like"/>
    <property type="match status" value="1"/>
</dbReference>